<keyword evidence="2" id="KW-1185">Reference proteome</keyword>
<dbReference type="SUPFAM" id="SSF53335">
    <property type="entry name" value="S-adenosyl-L-methionine-dependent methyltransferases"/>
    <property type="match status" value="1"/>
</dbReference>
<dbReference type="CDD" id="cd02440">
    <property type="entry name" value="AdoMet_MTases"/>
    <property type="match status" value="1"/>
</dbReference>
<reference evidence="1 2" key="1">
    <citation type="submission" date="2016-10" db="EMBL/GenBank/DDBJ databases">
        <authorList>
            <person name="de Groot N.N."/>
        </authorList>
    </citation>
    <scope>NUCLEOTIDE SEQUENCE [LARGE SCALE GENOMIC DNA]</scope>
    <source>
        <strain evidence="1 2">ATCC 35958</strain>
    </source>
</reference>
<sequence length="223" mass="25499">MKQTPAHDTVNYDLLNLIPVTARRIVEVGCMHGQMAREYLPRNPTANYVGIDIDPDYAKVAEQFCTQAFSGDIESINSEKFSQLFPSDCWIFGDCLEHLRDPWSLLKNIRTSIDQDGCLLACIPNAQHWSVQWRLLSGKFHYEDSGLMDKTHLRWLTRTTMVDMFTSTGWKIENLFDRIPNEIPLQAFALKGLEDFAKICGLDVNTAKHDAMPIQYIFKVVPA</sequence>
<dbReference type="Pfam" id="PF13489">
    <property type="entry name" value="Methyltransf_23"/>
    <property type="match status" value="1"/>
</dbReference>
<dbReference type="AlphaFoldDB" id="A0A1H9SCD9"/>
<evidence type="ECO:0000313" key="1">
    <source>
        <dbReference type="EMBL" id="SER82647.1"/>
    </source>
</evidence>
<dbReference type="STRING" id="180197.SAMN02982919_03110"/>
<dbReference type="GO" id="GO:0032259">
    <property type="term" value="P:methylation"/>
    <property type="evidence" value="ECO:0007669"/>
    <property type="project" value="UniProtKB-KW"/>
</dbReference>
<proteinExistence type="predicted"/>
<dbReference type="EMBL" id="FOGD01000017">
    <property type="protein sequence ID" value="SER82647.1"/>
    <property type="molecule type" value="Genomic_DNA"/>
</dbReference>
<dbReference type="InterPro" id="IPR029063">
    <property type="entry name" value="SAM-dependent_MTases_sf"/>
</dbReference>
<accession>A0A1H9SCD9</accession>
<keyword evidence="1" id="KW-0489">Methyltransferase</keyword>
<gene>
    <name evidence="1" type="ORF">SAMN02982919_03110</name>
</gene>
<dbReference type="Proteomes" id="UP000199766">
    <property type="component" value="Unassembled WGS sequence"/>
</dbReference>
<evidence type="ECO:0000313" key="2">
    <source>
        <dbReference type="Proteomes" id="UP000199766"/>
    </source>
</evidence>
<dbReference type="OrthoDB" id="9790457at2"/>
<dbReference type="GO" id="GO:0008168">
    <property type="term" value="F:methyltransferase activity"/>
    <property type="evidence" value="ECO:0007669"/>
    <property type="project" value="UniProtKB-KW"/>
</dbReference>
<protein>
    <submittedName>
        <fullName evidence="1">Methyltransferase domain-containing protein</fullName>
    </submittedName>
</protein>
<keyword evidence="1" id="KW-0808">Transferase</keyword>
<dbReference type="Gene3D" id="3.40.50.150">
    <property type="entry name" value="Vaccinia Virus protein VP39"/>
    <property type="match status" value="1"/>
</dbReference>
<organism evidence="1 2">
    <name type="scientific">Giesbergeria anulus</name>
    <dbReference type="NCBI Taxonomy" id="180197"/>
    <lineage>
        <taxon>Bacteria</taxon>
        <taxon>Pseudomonadati</taxon>
        <taxon>Pseudomonadota</taxon>
        <taxon>Betaproteobacteria</taxon>
        <taxon>Burkholderiales</taxon>
        <taxon>Comamonadaceae</taxon>
        <taxon>Giesbergeria</taxon>
    </lineage>
</organism>
<name>A0A1H9SCD9_9BURK</name>
<dbReference type="RefSeq" id="WP_091459200.1">
    <property type="nucleotide sequence ID" value="NZ_FOGD01000017.1"/>
</dbReference>